<reference evidence="1" key="1">
    <citation type="submission" date="2022-07" db="EMBL/GenBank/DDBJ databases">
        <authorList>
            <person name="Trinca V."/>
            <person name="Uliana J.V.C."/>
            <person name="Torres T.T."/>
            <person name="Ward R.J."/>
            <person name="Monesi N."/>
        </authorList>
    </citation>
    <scope>NUCLEOTIDE SEQUENCE</scope>
    <source>
        <strain evidence="1">HSMRA1968</strain>
        <tissue evidence="1">Whole embryos</tissue>
    </source>
</reference>
<comment type="caution">
    <text evidence="1">The sequence shown here is derived from an EMBL/GenBank/DDBJ whole genome shotgun (WGS) entry which is preliminary data.</text>
</comment>
<dbReference type="FunFam" id="1.20.1440.160:FF:000001">
    <property type="entry name" value="Tumor necrosis factor alpha-induced protein 8-like 1"/>
    <property type="match status" value="1"/>
</dbReference>
<dbReference type="EMBL" id="WJQU01000004">
    <property type="protein sequence ID" value="KAJ6636724.1"/>
    <property type="molecule type" value="Genomic_DNA"/>
</dbReference>
<keyword evidence="2" id="KW-1185">Reference proteome</keyword>
<dbReference type="GO" id="GO:0042981">
    <property type="term" value="P:regulation of apoptotic process"/>
    <property type="evidence" value="ECO:0007669"/>
    <property type="project" value="InterPro"/>
</dbReference>
<dbReference type="PANTHER" id="PTHR12757:SF1">
    <property type="entry name" value="PROTEIN SALIVARY GLANDS MARRED"/>
    <property type="match status" value="1"/>
</dbReference>
<dbReference type="Pfam" id="PF05527">
    <property type="entry name" value="TNFAIP8"/>
    <property type="match status" value="1"/>
</dbReference>
<gene>
    <name evidence="1" type="ORF">Bhyg_15318</name>
</gene>
<dbReference type="AlphaFoldDB" id="A0A9Q0MTG4"/>
<proteinExistence type="predicted"/>
<name>A0A9Q0MTG4_9DIPT</name>
<evidence type="ECO:0000313" key="2">
    <source>
        <dbReference type="Proteomes" id="UP001151699"/>
    </source>
</evidence>
<dbReference type="InterPro" id="IPR008477">
    <property type="entry name" value="TNFAIP8-like"/>
</dbReference>
<sequence length="227" mass="25717">ISTKTQVGFEHRMNNSSFLELQSWLIYQRVAIDCAGCLFMTDNAFKARDIGLRAQKKILSRMATKSIAKTFIDGTTASLLDNVYRLAKIHTGNKKEAERLVKNIIKIVIKIGVLHRNNQFNAEEINAAERFRQKFQTTQMAIISFFEVDFSFDLPYLQKSLAESHATLNATVQKHLTDKSLARIDEVFGFFSDGVFLDTCFRADSPYKEVMGKIVADLNKAMDSGDL</sequence>
<feature type="non-terminal residue" evidence="1">
    <location>
        <position position="1"/>
    </location>
</feature>
<dbReference type="PANTHER" id="PTHR12757">
    <property type="entry name" value="TUMOR NECROSIS FACTOR INDUCED PROTEIN"/>
    <property type="match status" value="1"/>
</dbReference>
<dbReference type="GO" id="GO:0005737">
    <property type="term" value="C:cytoplasm"/>
    <property type="evidence" value="ECO:0007669"/>
    <property type="project" value="TreeGrafter"/>
</dbReference>
<accession>A0A9Q0MTG4</accession>
<evidence type="ECO:0000313" key="1">
    <source>
        <dbReference type="EMBL" id="KAJ6636724.1"/>
    </source>
</evidence>
<dbReference type="OrthoDB" id="10055976at2759"/>
<protein>
    <submittedName>
        <fullName evidence="1">Tumor necrosis factor alpha-induced protein 8-like protein</fullName>
    </submittedName>
</protein>
<dbReference type="Proteomes" id="UP001151699">
    <property type="component" value="Chromosome C"/>
</dbReference>
<organism evidence="1 2">
    <name type="scientific">Pseudolycoriella hygida</name>
    <dbReference type="NCBI Taxonomy" id="35572"/>
    <lineage>
        <taxon>Eukaryota</taxon>
        <taxon>Metazoa</taxon>
        <taxon>Ecdysozoa</taxon>
        <taxon>Arthropoda</taxon>
        <taxon>Hexapoda</taxon>
        <taxon>Insecta</taxon>
        <taxon>Pterygota</taxon>
        <taxon>Neoptera</taxon>
        <taxon>Endopterygota</taxon>
        <taxon>Diptera</taxon>
        <taxon>Nematocera</taxon>
        <taxon>Sciaroidea</taxon>
        <taxon>Sciaridae</taxon>
        <taxon>Pseudolycoriella</taxon>
    </lineage>
</organism>
<dbReference type="InterPro" id="IPR038355">
    <property type="entry name" value="TNFAIP8_sf"/>
</dbReference>
<dbReference type="Gene3D" id="1.20.1440.160">
    <property type="entry name" value="Tumor necrosis factor alpha-induced protein 8-like"/>
    <property type="match status" value="1"/>
</dbReference>